<evidence type="ECO:0000256" key="3">
    <source>
        <dbReference type="ARBA" id="ARBA00022692"/>
    </source>
</evidence>
<protein>
    <recommendedName>
        <fullName evidence="6">GDT1 family protein</fullName>
    </recommendedName>
</protein>
<evidence type="ECO:0000256" key="5">
    <source>
        <dbReference type="ARBA" id="ARBA00023136"/>
    </source>
</evidence>
<dbReference type="Pfam" id="PF01169">
    <property type="entry name" value="GDT1"/>
    <property type="match status" value="2"/>
</dbReference>
<evidence type="ECO:0000256" key="2">
    <source>
        <dbReference type="ARBA" id="ARBA00009190"/>
    </source>
</evidence>
<evidence type="ECO:0000313" key="7">
    <source>
        <dbReference type="EMBL" id="MBO1107502.1"/>
    </source>
</evidence>
<keyword evidence="5 6" id="KW-0472">Membrane</keyword>
<comment type="similarity">
    <text evidence="2 6">Belongs to the GDT1 family.</text>
</comment>
<accession>A0A1A9B1X3</accession>
<feature type="transmembrane region" description="Helical" evidence="6">
    <location>
        <begin position="48"/>
        <end position="67"/>
    </location>
</feature>
<dbReference type="PANTHER" id="PTHR12608:SF1">
    <property type="entry name" value="TRANSMEMBRANE PROTEIN 165"/>
    <property type="match status" value="1"/>
</dbReference>
<sequence length="193" mass="21294">MFTLAPAPDEYVVSIIATSFASVALAEMGDRTQLLTLLLVARFRKPWWILAAIVCATLFNHFLAAWIGVELSNYLTPEIMRWVVGVGFLLMAGWVLIPDKDNGEVKGGHPFWTSLVIFFIAEIGDKTQIATTLLGARYDNVTLVMIGSTLGMIAANAPMLWFGERLSPYMKSDWGHRAAAMVFAALGIITLLW</sequence>
<dbReference type="PANTHER" id="PTHR12608">
    <property type="entry name" value="TRANSMEMBRANE PROTEIN HTP-1 RELATED"/>
    <property type="match status" value="1"/>
</dbReference>
<evidence type="ECO:0000313" key="8">
    <source>
        <dbReference type="Proteomes" id="UP000664658"/>
    </source>
</evidence>
<evidence type="ECO:0000256" key="6">
    <source>
        <dbReference type="RuleBase" id="RU365102"/>
    </source>
</evidence>
<comment type="caution">
    <text evidence="7">The sequence shown here is derived from an EMBL/GenBank/DDBJ whole genome shotgun (WGS) entry which is preliminary data.</text>
</comment>
<dbReference type="KEGG" id="pshi:SAMEA2665130_3056"/>
<feature type="transmembrane region" description="Helical" evidence="6">
    <location>
        <begin position="12"/>
        <end position="28"/>
    </location>
</feature>
<feature type="transmembrane region" description="Helical" evidence="6">
    <location>
        <begin position="174"/>
        <end position="192"/>
    </location>
</feature>
<dbReference type="GO" id="GO:0046873">
    <property type="term" value="F:metal ion transmembrane transporter activity"/>
    <property type="evidence" value="ECO:0007669"/>
    <property type="project" value="InterPro"/>
</dbReference>
<evidence type="ECO:0000256" key="4">
    <source>
        <dbReference type="ARBA" id="ARBA00022989"/>
    </source>
</evidence>
<keyword evidence="4 6" id="KW-1133">Transmembrane helix</keyword>
<dbReference type="GO" id="GO:0016020">
    <property type="term" value="C:membrane"/>
    <property type="evidence" value="ECO:0007669"/>
    <property type="project" value="UniProtKB-SubCell"/>
</dbReference>
<gene>
    <name evidence="7" type="ORF">J2R62_04550</name>
</gene>
<keyword evidence="3 6" id="KW-0812">Transmembrane</keyword>
<comment type="subcellular location">
    <subcellularLocation>
        <location evidence="1 6">Membrane</location>
        <topology evidence="1 6">Multi-pass membrane protein</topology>
    </subcellularLocation>
</comment>
<dbReference type="AlphaFoldDB" id="A0A1A9B1X3"/>
<dbReference type="EMBL" id="JAFNAA010000003">
    <property type="protein sequence ID" value="MBO1107502.1"/>
    <property type="molecule type" value="Genomic_DNA"/>
</dbReference>
<feature type="transmembrane region" description="Helical" evidence="6">
    <location>
        <begin position="79"/>
        <end position="97"/>
    </location>
</feature>
<proteinExistence type="inferred from homology"/>
<reference evidence="7" key="1">
    <citation type="submission" date="2021-03" db="EMBL/GenBank/DDBJ databases">
        <title>Plesiomonas shigelloides zfcc0051, isolated from zebrafish feces.</title>
        <authorList>
            <person name="Vanderhoek Z."/>
            <person name="Gaulke C."/>
        </authorList>
    </citation>
    <scope>NUCLEOTIDE SEQUENCE</scope>
    <source>
        <strain evidence="7">Zfcc0051</strain>
    </source>
</reference>
<feature type="transmembrane region" description="Helical" evidence="6">
    <location>
        <begin position="141"/>
        <end position="162"/>
    </location>
</feature>
<dbReference type="Proteomes" id="UP000664658">
    <property type="component" value="Unassembled WGS sequence"/>
</dbReference>
<organism evidence="7 8">
    <name type="scientific">Plesiomonas shigelloides</name>
    <name type="common">Aeromonas shigelloides</name>
    <dbReference type="NCBI Taxonomy" id="703"/>
    <lineage>
        <taxon>Bacteria</taxon>
        <taxon>Pseudomonadati</taxon>
        <taxon>Pseudomonadota</taxon>
        <taxon>Gammaproteobacteria</taxon>
        <taxon>Enterobacterales</taxon>
        <taxon>Enterobacteriaceae</taxon>
        <taxon>Plesiomonas</taxon>
    </lineage>
</organism>
<evidence type="ECO:0000256" key="1">
    <source>
        <dbReference type="ARBA" id="ARBA00004141"/>
    </source>
</evidence>
<dbReference type="InterPro" id="IPR001727">
    <property type="entry name" value="GDT1-like"/>
</dbReference>
<name>A0A1A9B1X3_PLESH</name>